<protein>
    <submittedName>
        <fullName evidence="1">Uncharacterized protein</fullName>
    </submittedName>
</protein>
<keyword evidence="2" id="KW-1185">Reference proteome</keyword>
<sequence>MFDLQFNRAHEVVVAHFHGHVCRRDLAEFDVTSMLLLAVEAPSDCIYDFSDTQSFDISIKVLADWAQRPEPCPGRRQIFVTPRADLKALARLFAAYQEVLGGQPPLIVDRLDEALAQLHCPSGGFRPVERNWLRASISMEESAFMH</sequence>
<proteinExistence type="predicted"/>
<name>A0A1T4KDE8_9HYPH</name>
<dbReference type="STRING" id="225324.SAMN02745126_00903"/>
<gene>
    <name evidence="1" type="ORF">SAMN02745126_00903</name>
</gene>
<dbReference type="Proteomes" id="UP000190092">
    <property type="component" value="Unassembled WGS sequence"/>
</dbReference>
<dbReference type="OrthoDB" id="7375973at2"/>
<dbReference type="EMBL" id="FUWJ01000001">
    <property type="protein sequence ID" value="SJZ40464.1"/>
    <property type="molecule type" value="Genomic_DNA"/>
</dbReference>
<dbReference type="AlphaFoldDB" id="A0A1T4KDE8"/>
<reference evidence="2" key="1">
    <citation type="submission" date="2017-02" db="EMBL/GenBank/DDBJ databases">
        <authorList>
            <person name="Varghese N."/>
            <person name="Submissions S."/>
        </authorList>
    </citation>
    <scope>NUCLEOTIDE SEQUENCE [LARGE SCALE GENOMIC DNA]</scope>
    <source>
        <strain evidence="2">ATCC 27094</strain>
    </source>
</reference>
<evidence type="ECO:0000313" key="2">
    <source>
        <dbReference type="Proteomes" id="UP000190092"/>
    </source>
</evidence>
<evidence type="ECO:0000313" key="1">
    <source>
        <dbReference type="EMBL" id="SJZ40464.1"/>
    </source>
</evidence>
<dbReference type="RefSeq" id="WP_085932584.1">
    <property type="nucleotide sequence ID" value="NZ_FUWJ01000001.1"/>
</dbReference>
<organism evidence="1 2">
    <name type="scientific">Enhydrobacter aerosaccus</name>
    <dbReference type="NCBI Taxonomy" id="225324"/>
    <lineage>
        <taxon>Bacteria</taxon>
        <taxon>Pseudomonadati</taxon>
        <taxon>Pseudomonadota</taxon>
        <taxon>Alphaproteobacteria</taxon>
        <taxon>Hyphomicrobiales</taxon>
        <taxon>Enhydrobacter</taxon>
    </lineage>
</organism>
<accession>A0A1T4KDE8</accession>